<evidence type="ECO:0000259" key="12">
    <source>
        <dbReference type="PROSITE" id="PS51293"/>
    </source>
</evidence>
<reference evidence="13 14" key="2">
    <citation type="submission" date="2018-10" db="EMBL/GenBank/DDBJ databases">
        <authorList>
            <consortium name="Pathogen Informatics"/>
        </authorList>
    </citation>
    <scope>NUCLEOTIDE SEQUENCE [LARGE SCALE GENOMIC DNA]</scope>
</reference>
<dbReference type="InterPro" id="IPR001005">
    <property type="entry name" value="SANT/Myb"/>
</dbReference>
<comment type="subcellular location">
    <subcellularLocation>
        <location evidence="1">Nucleus</location>
    </subcellularLocation>
</comment>
<evidence type="ECO:0000256" key="10">
    <source>
        <dbReference type="SAM" id="MobiDB-lite"/>
    </source>
</evidence>
<dbReference type="EMBL" id="UXUI01009295">
    <property type="protein sequence ID" value="VDD93417.1"/>
    <property type="molecule type" value="Genomic_DNA"/>
</dbReference>
<evidence type="ECO:0000313" key="13">
    <source>
        <dbReference type="EMBL" id="VDD93417.1"/>
    </source>
</evidence>
<gene>
    <name evidence="13" type="ORF">EVEC_LOCUS8168</name>
</gene>
<feature type="compositionally biased region" description="Acidic residues" evidence="10">
    <location>
        <begin position="58"/>
        <end position="68"/>
    </location>
</feature>
<dbReference type="Proteomes" id="UP000274131">
    <property type="component" value="Unassembled WGS sequence"/>
</dbReference>
<evidence type="ECO:0000256" key="2">
    <source>
        <dbReference type="ARBA" id="ARBA00022491"/>
    </source>
</evidence>
<organism evidence="15">
    <name type="scientific">Enterobius vermicularis</name>
    <name type="common">Human pinworm</name>
    <dbReference type="NCBI Taxonomy" id="51028"/>
    <lineage>
        <taxon>Eukaryota</taxon>
        <taxon>Metazoa</taxon>
        <taxon>Ecdysozoa</taxon>
        <taxon>Nematoda</taxon>
        <taxon>Chromadorea</taxon>
        <taxon>Rhabditida</taxon>
        <taxon>Spirurina</taxon>
        <taxon>Oxyuridomorpha</taxon>
        <taxon>Oxyuroidea</taxon>
        <taxon>Oxyuridae</taxon>
        <taxon>Enterobius</taxon>
    </lineage>
</organism>
<keyword evidence="14" id="KW-1185">Reference proteome</keyword>
<evidence type="ECO:0000313" key="14">
    <source>
        <dbReference type="Proteomes" id="UP000274131"/>
    </source>
</evidence>
<feature type="domain" description="SANT" evidence="12">
    <location>
        <begin position="417"/>
        <end position="468"/>
    </location>
</feature>
<evidence type="ECO:0000256" key="3">
    <source>
        <dbReference type="ARBA" id="ARBA00022723"/>
    </source>
</evidence>
<dbReference type="GO" id="GO:0003714">
    <property type="term" value="F:transcription corepressor activity"/>
    <property type="evidence" value="ECO:0007669"/>
    <property type="project" value="TreeGrafter"/>
</dbReference>
<keyword evidence="8" id="KW-0804">Transcription</keyword>
<feature type="compositionally biased region" description="Polar residues" evidence="10">
    <location>
        <begin position="42"/>
        <end position="55"/>
    </location>
</feature>
<feature type="region of interest" description="Disordered" evidence="10">
    <location>
        <begin position="131"/>
        <end position="183"/>
    </location>
</feature>
<evidence type="ECO:0000256" key="4">
    <source>
        <dbReference type="ARBA" id="ARBA00022771"/>
    </source>
</evidence>
<evidence type="ECO:0000259" key="11">
    <source>
        <dbReference type="PROSITE" id="PS51156"/>
    </source>
</evidence>
<dbReference type="OrthoDB" id="5837097at2759"/>
<evidence type="ECO:0000256" key="1">
    <source>
        <dbReference type="ARBA" id="ARBA00004123"/>
    </source>
</evidence>
<dbReference type="GO" id="GO:0006357">
    <property type="term" value="P:regulation of transcription by RNA polymerase II"/>
    <property type="evidence" value="ECO:0007669"/>
    <property type="project" value="TreeGrafter"/>
</dbReference>
<dbReference type="Gene3D" id="1.20.58.1880">
    <property type="match status" value="1"/>
</dbReference>
<keyword evidence="3" id="KW-0479">Metal-binding</keyword>
<feature type="domain" description="ELM2" evidence="11">
    <location>
        <begin position="153"/>
        <end position="245"/>
    </location>
</feature>
<dbReference type="FunFam" id="1.10.10.60:FF:000012">
    <property type="entry name" value="Metastasis-associated 1 family, member 3"/>
    <property type="match status" value="1"/>
</dbReference>
<evidence type="ECO:0000256" key="6">
    <source>
        <dbReference type="ARBA" id="ARBA00023015"/>
    </source>
</evidence>
<keyword evidence="4" id="KW-0863">Zinc-finger</keyword>
<dbReference type="InterPro" id="IPR009057">
    <property type="entry name" value="Homeodomain-like_sf"/>
</dbReference>
<reference evidence="15" key="1">
    <citation type="submission" date="2016-04" db="UniProtKB">
        <authorList>
            <consortium name="WormBaseParasite"/>
        </authorList>
    </citation>
    <scope>IDENTIFICATION</scope>
</reference>
<keyword evidence="5" id="KW-0862">Zinc</keyword>
<evidence type="ECO:0000256" key="9">
    <source>
        <dbReference type="ARBA" id="ARBA00023242"/>
    </source>
</evidence>
<evidence type="ECO:0000313" key="15">
    <source>
        <dbReference type="WBParaSite" id="EVEC_0000868401-mRNA-1"/>
    </source>
</evidence>
<sequence length="511" mass="57333">MSCLSQPSFSESVINEDYSDFTPSVLPTLLAHRLSPSDDDSSTALYDSGVSSHTADANFDDDDDDDEPPPVLDLYGCSLPEPVQAIEDEAPSTPEDSSDGRPLLKIASCEGQGQELDSSAVPPKLSAVMKVESSTSEVTTGKVRRSVRQAKQKKAKDGNEDLEQFSNKDDRRAEVPDWEDSKPCEEKDRDVCIWINSESLSDSDFEQLCNTARRQLGMLQEEVLEALYKNHYNLLETLEHLEEFIGPRFEPFSRAEVTAFFQGMKACNNNDFVYIRTNYLPNRKVAELVDFYYKTKKTKCFGQPSDRCCPFKTKLCSDEEPLVSRAECANCCGTVQNKNLEKDLPTLCGICSLYYSKTKKLRPFYVPLVSADSGDKLLSVTAGKEGTAECSSLSAVDSLSEKTEHSCSFARSKLHRLRTARWTSSEKEMAVIAFLKFGKDFTAIANEIGTKSVADIKRFYVNFGSDYRLDFLVSHSQSSQKVENDLGFERKSLNNVASEQNVRRQYKKRRT</sequence>
<evidence type="ECO:0000256" key="5">
    <source>
        <dbReference type="ARBA" id="ARBA00022833"/>
    </source>
</evidence>
<keyword evidence="9" id="KW-0539">Nucleus</keyword>
<keyword evidence="6" id="KW-0805">Transcription regulation</keyword>
<dbReference type="GO" id="GO:0000118">
    <property type="term" value="C:histone deacetylase complex"/>
    <property type="evidence" value="ECO:0007669"/>
    <property type="project" value="TreeGrafter"/>
</dbReference>
<dbReference type="GO" id="GO:0005667">
    <property type="term" value="C:transcription regulator complex"/>
    <property type="evidence" value="ECO:0007669"/>
    <property type="project" value="TreeGrafter"/>
</dbReference>
<keyword evidence="7" id="KW-0238">DNA-binding</keyword>
<feature type="compositionally biased region" description="Basic and acidic residues" evidence="10">
    <location>
        <begin position="166"/>
        <end position="183"/>
    </location>
</feature>
<name>A0A158QB94_ENTVE</name>
<protein>
    <submittedName>
        <fullName evidence="15">SANT domain-containing protein</fullName>
    </submittedName>
</protein>
<dbReference type="PROSITE" id="PS51156">
    <property type="entry name" value="ELM2"/>
    <property type="match status" value="1"/>
</dbReference>
<dbReference type="PANTHER" id="PTHR16089">
    <property type="entry name" value="REST COREPRESSOR COREST PROTEIN-RELATED"/>
    <property type="match status" value="1"/>
</dbReference>
<feature type="region of interest" description="Disordered" evidence="10">
    <location>
        <begin position="32"/>
        <end position="103"/>
    </location>
</feature>
<proteinExistence type="predicted"/>
<dbReference type="Gene3D" id="1.10.10.60">
    <property type="entry name" value="Homeodomain-like"/>
    <property type="match status" value="1"/>
</dbReference>
<dbReference type="InterPro" id="IPR000949">
    <property type="entry name" value="ELM2_dom"/>
</dbReference>
<dbReference type="STRING" id="51028.A0A158QB94"/>
<dbReference type="InterPro" id="IPR051066">
    <property type="entry name" value="Trans_reg/Corepressor"/>
</dbReference>
<dbReference type="WBParaSite" id="EVEC_0000868401-mRNA-1">
    <property type="protein sequence ID" value="EVEC_0000868401-mRNA-1"/>
    <property type="gene ID" value="EVEC_0000868401"/>
</dbReference>
<dbReference type="GO" id="GO:0003677">
    <property type="term" value="F:DNA binding"/>
    <property type="evidence" value="ECO:0007669"/>
    <property type="project" value="UniProtKB-KW"/>
</dbReference>
<dbReference type="GO" id="GO:0008270">
    <property type="term" value="F:zinc ion binding"/>
    <property type="evidence" value="ECO:0007669"/>
    <property type="project" value="UniProtKB-KW"/>
</dbReference>
<dbReference type="CDD" id="cd00167">
    <property type="entry name" value="SANT"/>
    <property type="match status" value="1"/>
</dbReference>
<dbReference type="SUPFAM" id="SSF46689">
    <property type="entry name" value="Homeodomain-like"/>
    <property type="match status" value="2"/>
</dbReference>
<evidence type="ECO:0000256" key="7">
    <source>
        <dbReference type="ARBA" id="ARBA00023125"/>
    </source>
</evidence>
<dbReference type="AlphaFoldDB" id="A0A158QB94"/>
<keyword evidence="2" id="KW-0678">Repressor</keyword>
<dbReference type="InterPro" id="IPR017884">
    <property type="entry name" value="SANT_dom"/>
</dbReference>
<feature type="compositionally biased region" description="Basic residues" evidence="10">
    <location>
        <begin position="142"/>
        <end position="154"/>
    </location>
</feature>
<dbReference type="PROSITE" id="PS51293">
    <property type="entry name" value="SANT"/>
    <property type="match status" value="1"/>
</dbReference>
<accession>A0A158QB94</accession>
<dbReference type="PANTHER" id="PTHR16089:SF28">
    <property type="entry name" value="REST COREPRESSOR"/>
    <property type="match status" value="1"/>
</dbReference>
<evidence type="ECO:0000256" key="8">
    <source>
        <dbReference type="ARBA" id="ARBA00023163"/>
    </source>
</evidence>
<dbReference type="SMART" id="SM00717">
    <property type="entry name" value="SANT"/>
    <property type="match status" value="2"/>
</dbReference>